<organism evidence="4 5">
    <name type="scientific">Paenibacillus oryzisoli</name>
    <dbReference type="NCBI Taxonomy" id="1850517"/>
    <lineage>
        <taxon>Bacteria</taxon>
        <taxon>Bacillati</taxon>
        <taxon>Bacillota</taxon>
        <taxon>Bacilli</taxon>
        <taxon>Bacillales</taxon>
        <taxon>Paenibacillaceae</taxon>
        <taxon>Paenibacillus</taxon>
    </lineage>
</organism>
<dbReference type="InterPro" id="IPR016032">
    <property type="entry name" value="Sig_transdc_resp-reg_C-effctor"/>
</dbReference>
<dbReference type="STRING" id="1850517.A8708_12785"/>
<dbReference type="RefSeq" id="WP_068669741.1">
    <property type="nucleotide sequence ID" value="NZ_LYPB01000090.1"/>
</dbReference>
<accession>A0A197ZYK4</accession>
<dbReference type="EMBL" id="LYPB01000090">
    <property type="protein sequence ID" value="OAS14274.1"/>
    <property type="molecule type" value="Genomic_DNA"/>
</dbReference>
<feature type="domain" description="AB hydrolase-1" evidence="3">
    <location>
        <begin position="27"/>
        <end position="125"/>
    </location>
</feature>
<keyword evidence="1" id="KW-0805">Transcription regulation</keyword>
<dbReference type="InterPro" id="IPR036388">
    <property type="entry name" value="WH-like_DNA-bd_sf"/>
</dbReference>
<evidence type="ECO:0000256" key="2">
    <source>
        <dbReference type="ARBA" id="ARBA00023163"/>
    </source>
</evidence>
<dbReference type="SUPFAM" id="SSF53474">
    <property type="entry name" value="alpha/beta-Hydrolases"/>
    <property type="match status" value="1"/>
</dbReference>
<dbReference type="AlphaFoldDB" id="A0A197ZYK4"/>
<dbReference type="InterPro" id="IPR050266">
    <property type="entry name" value="AB_hydrolase_sf"/>
</dbReference>
<keyword evidence="5" id="KW-1185">Reference proteome</keyword>
<dbReference type="SUPFAM" id="SSF46894">
    <property type="entry name" value="C-terminal effector domain of the bipartite response regulators"/>
    <property type="match status" value="1"/>
</dbReference>
<evidence type="ECO:0000313" key="5">
    <source>
        <dbReference type="Proteomes" id="UP000078454"/>
    </source>
</evidence>
<dbReference type="Gene3D" id="1.10.10.10">
    <property type="entry name" value="Winged helix-like DNA-binding domain superfamily/Winged helix DNA-binding domain"/>
    <property type="match status" value="1"/>
</dbReference>
<reference evidence="4 5" key="1">
    <citation type="submission" date="2016-05" db="EMBL/GenBank/DDBJ databases">
        <title>Paenibacillus sp. 1ZS3-15 nov., isolated from the rhizosphere soil.</title>
        <authorList>
            <person name="Zhang X.X."/>
            <person name="Zhang J."/>
        </authorList>
    </citation>
    <scope>NUCLEOTIDE SEQUENCE [LARGE SCALE GENOMIC DNA]</scope>
    <source>
        <strain evidence="4 5">1ZS3-15</strain>
    </source>
</reference>
<name>A0A197ZYK4_9BACL</name>
<gene>
    <name evidence="4" type="ORF">A8708_12785</name>
</gene>
<comment type="caution">
    <text evidence="4">The sequence shown here is derived from an EMBL/GenBank/DDBJ whole genome shotgun (WGS) entry which is preliminary data.</text>
</comment>
<dbReference type="Pfam" id="PF00561">
    <property type="entry name" value="Abhydrolase_1"/>
    <property type="match status" value="1"/>
</dbReference>
<dbReference type="InterPro" id="IPR029058">
    <property type="entry name" value="AB_hydrolase_fold"/>
</dbReference>
<proteinExistence type="predicted"/>
<evidence type="ECO:0000259" key="3">
    <source>
        <dbReference type="Pfam" id="PF00561"/>
    </source>
</evidence>
<evidence type="ECO:0000313" key="4">
    <source>
        <dbReference type="EMBL" id="OAS14274.1"/>
    </source>
</evidence>
<dbReference type="Gene3D" id="3.40.50.1820">
    <property type="entry name" value="alpha/beta hydrolase"/>
    <property type="match status" value="1"/>
</dbReference>
<evidence type="ECO:0000256" key="1">
    <source>
        <dbReference type="ARBA" id="ARBA00023015"/>
    </source>
</evidence>
<dbReference type="PANTHER" id="PTHR43798">
    <property type="entry name" value="MONOACYLGLYCEROL LIPASE"/>
    <property type="match status" value="1"/>
</dbReference>
<dbReference type="PRINTS" id="PR00111">
    <property type="entry name" value="ABHYDROLASE"/>
</dbReference>
<dbReference type="InterPro" id="IPR000073">
    <property type="entry name" value="AB_hydrolase_1"/>
</dbReference>
<dbReference type="GO" id="GO:0006355">
    <property type="term" value="P:regulation of DNA-templated transcription"/>
    <property type="evidence" value="ECO:0007669"/>
    <property type="project" value="InterPro"/>
</dbReference>
<dbReference type="GO" id="GO:0003677">
    <property type="term" value="F:DNA binding"/>
    <property type="evidence" value="ECO:0007669"/>
    <property type="project" value="InterPro"/>
</dbReference>
<dbReference type="Proteomes" id="UP000078454">
    <property type="component" value="Unassembled WGS sequence"/>
</dbReference>
<protein>
    <recommendedName>
        <fullName evidence="3">AB hydrolase-1 domain-containing protein</fullName>
    </recommendedName>
</protein>
<sequence length="488" mass="56669">MPFVPTDQDTLYYEFHQESGRDQPVETIVMIHSLGTNLSIWSWMIPYLQSRYDILVYDVRGHGRSRQMGEEDVTWRLLCDDLAGLLTYKQIDRCHLVGHGMGGYIGLEFVREYPARVLSLCLLSVPLYYPVRVMPILSGDRQQVIRESNSIMPVAERLLSAACHQVTPSKEALLYEAYSQVSFHHYIQIRDRITAYISAQEIRGVELPVLFLGGEYDRLFPPSVLALGTILLQNYRFLVVSDAANAVQLDQPAIVANWIDEHIQKVGDSPDVRVVDKLSAHMQNQIKDFVEQVRQQHETSTALEVEVMGTFRVTVNRQLVLGQWNQRYAKRLLVYLLFHPSVTREQLCDALWPGADLANAKNRLRVSLSYVKNLLDQYVDEASPLLVADREYVYLRGNIKCDLLDLLEKLQTTLDEPDRERKALLSREILEKTVYPFTMGIFDNWLLTYVEKVEHKLEELARWTADYYRQNNDLRQAERYMKFVERFI</sequence>
<dbReference type="OrthoDB" id="9805423at2"/>
<keyword evidence="2" id="KW-0804">Transcription</keyword>